<proteinExistence type="inferred from homology"/>
<dbReference type="InterPro" id="IPR034015">
    <property type="entry name" value="M1_LTA4H"/>
</dbReference>
<dbReference type="InterPro" id="IPR042097">
    <property type="entry name" value="Aminopeptidase_N-like_N_sf"/>
</dbReference>
<dbReference type="PRINTS" id="PR00756">
    <property type="entry name" value="ALADIPTASE"/>
</dbReference>
<evidence type="ECO:0000256" key="7">
    <source>
        <dbReference type="ARBA" id="ARBA00022833"/>
    </source>
</evidence>
<dbReference type="SMART" id="SM01263">
    <property type="entry name" value="Leuk-A4-hydro_C"/>
    <property type="match status" value="1"/>
</dbReference>
<protein>
    <recommendedName>
        <fullName evidence="11">Peptidase M1 leukotriene A4 hydrolase/aminopeptidase C-terminal domain-containing protein</fullName>
    </recommendedName>
</protein>
<evidence type="ECO:0000313" key="12">
    <source>
        <dbReference type="EMBL" id="GJQ09963.1"/>
    </source>
</evidence>
<accession>A0A9C7PSK7</accession>
<evidence type="ECO:0000259" key="11">
    <source>
        <dbReference type="SMART" id="SM01263"/>
    </source>
</evidence>
<comment type="cofactor">
    <cofactor evidence="10">
        <name>Zn(2+)</name>
        <dbReference type="ChEBI" id="CHEBI:29105"/>
    </cofactor>
    <text evidence="10">Binds 1 zinc ion per subunit.</text>
</comment>
<reference evidence="12" key="1">
    <citation type="journal article" date="2022" name="Proc. Natl. Acad. Sci. U.S.A.">
        <title>Life cycle and functional genomics of the unicellular red alga Galdieria for elucidating algal and plant evolution and industrial use.</title>
        <authorList>
            <person name="Hirooka S."/>
            <person name="Itabashi T."/>
            <person name="Ichinose T.M."/>
            <person name="Onuma R."/>
            <person name="Fujiwara T."/>
            <person name="Yamashita S."/>
            <person name="Jong L.W."/>
            <person name="Tomita R."/>
            <person name="Iwane A.H."/>
            <person name="Miyagishima S.Y."/>
        </authorList>
    </citation>
    <scope>NUCLEOTIDE SEQUENCE</scope>
    <source>
        <strain evidence="12">NBRC 102759</strain>
    </source>
</reference>
<keyword evidence="5 10" id="KW-0479">Metal-binding</keyword>
<feature type="binding site" evidence="9">
    <location>
        <begin position="286"/>
        <end position="291"/>
    </location>
    <ligand>
        <name>a peptide</name>
        <dbReference type="ChEBI" id="CHEBI:60466"/>
    </ligand>
</feature>
<dbReference type="OrthoDB" id="79562at2759"/>
<dbReference type="InterPro" id="IPR014782">
    <property type="entry name" value="Peptidase_M1_dom"/>
</dbReference>
<evidence type="ECO:0000256" key="4">
    <source>
        <dbReference type="ARBA" id="ARBA00022670"/>
    </source>
</evidence>
<evidence type="ECO:0000256" key="3">
    <source>
        <dbReference type="ARBA" id="ARBA00022490"/>
    </source>
</evidence>
<dbReference type="Pfam" id="PF01433">
    <property type="entry name" value="Peptidase_M1"/>
    <property type="match status" value="1"/>
</dbReference>
<dbReference type="InterPro" id="IPR015211">
    <property type="entry name" value="Peptidase_M1_C"/>
</dbReference>
<dbReference type="PANTHER" id="PTHR45726">
    <property type="entry name" value="LEUKOTRIENE A-4 HYDROLASE"/>
    <property type="match status" value="1"/>
</dbReference>
<dbReference type="Pfam" id="PF09127">
    <property type="entry name" value="Leuk-A4-hydro_C"/>
    <property type="match status" value="1"/>
</dbReference>
<dbReference type="GO" id="GO:0006508">
    <property type="term" value="P:proteolysis"/>
    <property type="evidence" value="ECO:0007669"/>
    <property type="project" value="UniProtKB-KW"/>
</dbReference>
<dbReference type="EMBL" id="BQMJ01000012">
    <property type="protein sequence ID" value="GJQ09963.1"/>
    <property type="molecule type" value="Genomic_DNA"/>
</dbReference>
<dbReference type="InterPro" id="IPR001930">
    <property type="entry name" value="Peptidase_M1"/>
</dbReference>
<dbReference type="InterPro" id="IPR049980">
    <property type="entry name" value="LTA4H_cat"/>
</dbReference>
<dbReference type="Gene3D" id="1.25.40.320">
    <property type="entry name" value="Peptidase M1, leukotriene A4 hydrolase/aminopeptidase C-terminal domain"/>
    <property type="match status" value="1"/>
</dbReference>
<evidence type="ECO:0000256" key="10">
    <source>
        <dbReference type="PIRSR" id="PIRSR634015-3"/>
    </source>
</evidence>
<evidence type="ECO:0000256" key="8">
    <source>
        <dbReference type="ARBA" id="ARBA00023049"/>
    </source>
</evidence>
<comment type="similarity">
    <text evidence="2">Belongs to the peptidase M1 family.</text>
</comment>
<dbReference type="Pfam" id="PF17900">
    <property type="entry name" value="Peptidase_M1_N"/>
    <property type="match status" value="1"/>
</dbReference>
<feature type="binding site" evidence="9">
    <location>
        <begin position="151"/>
        <end position="153"/>
    </location>
    <ligand>
        <name>a peptide</name>
        <dbReference type="ChEBI" id="CHEBI:60466"/>
    </ligand>
</feature>
<dbReference type="Gene3D" id="2.60.40.1730">
    <property type="entry name" value="tricorn interacting facor f3 domain"/>
    <property type="match status" value="1"/>
</dbReference>
<feature type="domain" description="Peptidase M1 leukotriene A4 hydrolase/aminopeptidase C-terminal" evidence="11">
    <location>
        <begin position="503"/>
        <end position="647"/>
    </location>
</feature>
<dbReference type="AlphaFoldDB" id="A0A9C7PSK7"/>
<evidence type="ECO:0000256" key="9">
    <source>
        <dbReference type="PIRSR" id="PIRSR634015-2"/>
    </source>
</evidence>
<dbReference type="Gene3D" id="1.10.390.10">
    <property type="entry name" value="Neutral Protease Domain 2"/>
    <property type="match status" value="1"/>
</dbReference>
<evidence type="ECO:0000313" key="13">
    <source>
        <dbReference type="Proteomes" id="UP001061958"/>
    </source>
</evidence>
<dbReference type="InterPro" id="IPR016024">
    <property type="entry name" value="ARM-type_fold"/>
</dbReference>
<organism evidence="12 13">
    <name type="scientific">Galdieria partita</name>
    <dbReference type="NCBI Taxonomy" id="83374"/>
    <lineage>
        <taxon>Eukaryota</taxon>
        <taxon>Rhodophyta</taxon>
        <taxon>Bangiophyceae</taxon>
        <taxon>Galdieriales</taxon>
        <taxon>Galdieriaceae</taxon>
        <taxon>Galdieria</taxon>
    </lineage>
</organism>
<dbReference type="Gene3D" id="3.30.2010.30">
    <property type="match status" value="1"/>
</dbReference>
<dbReference type="GO" id="GO:0008237">
    <property type="term" value="F:metallopeptidase activity"/>
    <property type="evidence" value="ECO:0007669"/>
    <property type="project" value="UniProtKB-KW"/>
</dbReference>
<keyword evidence="13" id="KW-1185">Reference proteome</keyword>
<keyword evidence="4" id="KW-0645">Protease</keyword>
<dbReference type="Proteomes" id="UP001061958">
    <property type="component" value="Unassembled WGS sequence"/>
</dbReference>
<dbReference type="PANTHER" id="PTHR45726:SF3">
    <property type="entry name" value="LEUKOTRIENE A-4 HYDROLASE"/>
    <property type="match status" value="1"/>
</dbReference>
<feature type="binding site" evidence="10">
    <location>
        <position position="319"/>
    </location>
    <ligand>
        <name>Zn(2+)</name>
        <dbReference type="ChEBI" id="CHEBI:29105"/>
        <note>catalytic</note>
    </ligand>
</feature>
<sequence>MTQNIVVHPPLQVYDPCTYSDITRYFTRKLSLELDVDPFQRHIRGVARIVLECLRIDADVSIVLDIRGLKIGNVENTSTRKQLDFSQVKGGKFGDILKIFLDTPVAPEQMIEIAITYETNAEGEEHPAGSCCGWLSPEQTVGRKSPYLFTQSQPIHARSLFPCQDSPSVKAPYLATISVPSGFKAIMSGILVNEKELFETAKGKLQNIYRFEQSIPVPSYLVSLAVGDLESQELSERCRIWSEPEIIESACFEFGLTEQFLKTAESIAGFYLWSRYDLLCLPPFFPYGGMENPCLAFVTSTLLVGDRSLVYVIINEIAHSWSGNLVTCASWEHLWLNDGIATYLARKIIARVLHNQNPNRAKVEAFFGLEASIGRDALQEAIHFYGDEHNYTRLVPFVHSQFDPDDSFSVVPAEKGFNLLLKLEREIGGEERFLRFLRSYFEHFKFQSITTDDFVSYFSEYFDALFPDASFDSKNRIELSNFDWNTWLYGTGEPPEYASFDLSLVNHARQLAQQCLDTQCEMLTWHDVDEWETTQMVVFLNHLLASDKLTYEAVKKLDFQMRFSQGRWSRNAEVRFIWLRVSLRSHYEPSVENAIDFVTSQGRMKYVRPIYKDLYYIYPQGDLALKTFEENRHRYHSIAAKLIARDLELIEN</sequence>
<keyword evidence="8" id="KW-0482">Metalloprotease</keyword>
<feature type="binding site" evidence="9">
    <location>
        <begin position="603"/>
        <end position="605"/>
    </location>
    <ligand>
        <name>a peptide</name>
        <dbReference type="ChEBI" id="CHEBI:60466"/>
    </ligand>
</feature>
<evidence type="ECO:0000256" key="1">
    <source>
        <dbReference type="ARBA" id="ARBA00004496"/>
    </source>
</evidence>
<keyword evidence="6" id="KW-0378">Hydrolase</keyword>
<dbReference type="GO" id="GO:0008270">
    <property type="term" value="F:zinc ion binding"/>
    <property type="evidence" value="ECO:0007669"/>
    <property type="project" value="InterPro"/>
</dbReference>
<evidence type="ECO:0000256" key="2">
    <source>
        <dbReference type="ARBA" id="ARBA00010136"/>
    </source>
</evidence>
<name>A0A9C7PSK7_9RHOD</name>
<evidence type="ECO:0000256" key="5">
    <source>
        <dbReference type="ARBA" id="ARBA00022723"/>
    </source>
</evidence>
<dbReference type="GO" id="GO:0005829">
    <property type="term" value="C:cytosol"/>
    <property type="evidence" value="ECO:0007669"/>
    <property type="project" value="TreeGrafter"/>
</dbReference>
<dbReference type="InterPro" id="IPR038502">
    <property type="entry name" value="M1_LTA-4_hydro/amino_C_sf"/>
</dbReference>
<dbReference type="SUPFAM" id="SSF63737">
    <property type="entry name" value="Leukotriene A4 hydrolase N-terminal domain"/>
    <property type="match status" value="1"/>
</dbReference>
<reference evidence="12" key="2">
    <citation type="submission" date="2022-01" db="EMBL/GenBank/DDBJ databases">
        <authorList>
            <person name="Hirooka S."/>
            <person name="Miyagishima S.Y."/>
        </authorList>
    </citation>
    <scope>NUCLEOTIDE SEQUENCE</scope>
    <source>
        <strain evidence="12">NBRC 102759</strain>
    </source>
</reference>
<evidence type="ECO:0000256" key="6">
    <source>
        <dbReference type="ARBA" id="ARBA00022801"/>
    </source>
</evidence>
<dbReference type="SUPFAM" id="SSF55486">
    <property type="entry name" value="Metalloproteases ('zincins'), catalytic domain"/>
    <property type="match status" value="1"/>
</dbReference>
<comment type="caution">
    <text evidence="12">The sequence shown here is derived from an EMBL/GenBank/DDBJ whole genome shotgun (WGS) entry which is preliminary data.</text>
</comment>
<keyword evidence="3" id="KW-0963">Cytoplasm</keyword>
<dbReference type="InterPro" id="IPR045357">
    <property type="entry name" value="Aminopeptidase_N-like_N"/>
</dbReference>
<dbReference type="FunFam" id="3.30.2010.30:FF:000001">
    <property type="entry name" value="Leukotriene A(4) hydrolase"/>
    <property type="match status" value="1"/>
</dbReference>
<comment type="subcellular location">
    <subcellularLocation>
        <location evidence="1">Cytoplasm</location>
    </subcellularLocation>
</comment>
<keyword evidence="7 10" id="KW-0862">Zinc</keyword>
<dbReference type="CDD" id="cd09599">
    <property type="entry name" value="M1_LTA4H"/>
    <property type="match status" value="1"/>
</dbReference>
<dbReference type="InterPro" id="IPR027268">
    <property type="entry name" value="Peptidase_M4/M1_CTD_sf"/>
</dbReference>
<dbReference type="SUPFAM" id="SSF48371">
    <property type="entry name" value="ARM repeat"/>
    <property type="match status" value="1"/>
</dbReference>
<gene>
    <name evidence="12" type="ORF">GpartN1_g1754.t1</name>
</gene>